<keyword evidence="1" id="KW-0805">Transcription regulation</keyword>
<dbReference type="SMART" id="SM00342">
    <property type="entry name" value="HTH_ARAC"/>
    <property type="match status" value="1"/>
</dbReference>
<dbReference type="PROSITE" id="PS01124">
    <property type="entry name" value="HTH_ARAC_FAMILY_2"/>
    <property type="match status" value="1"/>
</dbReference>
<dbReference type="PANTHER" id="PTHR46796:SF6">
    <property type="entry name" value="ARAC SUBFAMILY"/>
    <property type="match status" value="1"/>
</dbReference>
<dbReference type="RefSeq" id="WP_107245073.1">
    <property type="nucleotide sequence ID" value="NZ_PYMJ01000036.1"/>
</dbReference>
<reference evidence="5 6" key="1">
    <citation type="submission" date="2018-01" db="EMBL/GenBank/DDBJ databases">
        <title>Whole genome sequencing of Histamine producing bacteria.</title>
        <authorList>
            <person name="Butler K."/>
        </authorList>
    </citation>
    <scope>NUCLEOTIDE SEQUENCE [LARGE SCALE GENOMIC DNA]</scope>
    <source>
        <strain evidence="5 6">JCM 12947</strain>
    </source>
</reference>
<dbReference type="InterPro" id="IPR050204">
    <property type="entry name" value="AraC_XylS_family_regulators"/>
</dbReference>
<name>A0A2T3J8H8_9GAMM</name>
<evidence type="ECO:0000256" key="1">
    <source>
        <dbReference type="ARBA" id="ARBA00023015"/>
    </source>
</evidence>
<evidence type="ECO:0000313" key="6">
    <source>
        <dbReference type="Proteomes" id="UP000240987"/>
    </source>
</evidence>
<keyword evidence="3" id="KW-0804">Transcription</keyword>
<dbReference type="GO" id="GO:0003700">
    <property type="term" value="F:DNA-binding transcription factor activity"/>
    <property type="evidence" value="ECO:0007669"/>
    <property type="project" value="InterPro"/>
</dbReference>
<dbReference type="InterPro" id="IPR020449">
    <property type="entry name" value="Tscrpt_reg_AraC-type_HTH"/>
</dbReference>
<dbReference type="Proteomes" id="UP000240987">
    <property type="component" value="Unassembled WGS sequence"/>
</dbReference>
<feature type="domain" description="HTH araC/xylS-type" evidence="4">
    <location>
        <begin position="199"/>
        <end position="297"/>
    </location>
</feature>
<keyword evidence="2" id="KW-0238">DNA-binding</keyword>
<dbReference type="AlphaFoldDB" id="A0A2T3J8H8"/>
<evidence type="ECO:0000256" key="2">
    <source>
        <dbReference type="ARBA" id="ARBA00023125"/>
    </source>
</evidence>
<dbReference type="PRINTS" id="PR00032">
    <property type="entry name" value="HTHARAC"/>
</dbReference>
<keyword evidence="6" id="KW-1185">Reference proteome</keyword>
<evidence type="ECO:0000313" key="5">
    <source>
        <dbReference type="EMBL" id="PSU45093.1"/>
    </source>
</evidence>
<evidence type="ECO:0000259" key="4">
    <source>
        <dbReference type="PROSITE" id="PS01124"/>
    </source>
</evidence>
<dbReference type="PANTHER" id="PTHR46796">
    <property type="entry name" value="HTH-TYPE TRANSCRIPTIONAL ACTIVATOR RHAS-RELATED"/>
    <property type="match status" value="1"/>
</dbReference>
<dbReference type="Pfam" id="PF12833">
    <property type="entry name" value="HTH_18"/>
    <property type="match status" value="1"/>
</dbReference>
<dbReference type="InterPro" id="IPR018060">
    <property type="entry name" value="HTH_AraC"/>
</dbReference>
<comment type="caution">
    <text evidence="5">The sequence shown here is derived from an EMBL/GenBank/DDBJ whole genome shotgun (WGS) entry which is preliminary data.</text>
</comment>
<dbReference type="OrthoDB" id="5622169at2"/>
<accession>A0A2T3J8H8</accession>
<proteinExistence type="predicted"/>
<sequence>MIGKSDSNKTENNAIFNTLQNNTATLHNQLWLPNGSGAAIWSNENGQANYFKPDHHTLSFYLDGGEKTHRLYNQAKPLYGAPDKLCLMPAEHQSQWRFSSRFKFLHLYFGHNHLQSTFEKAFDKEGRNIELMDQTFVDDSYLSNIIHHTLLPLNWHDRSDALAFTHIQQIVYVHLLKNHCNVQVNIPNITGGLSPIVAKRINEYIHDHLDSKITIEQLANIAELSEFHFSRMFHQSFGSPPHQYVLKLRTQLAAMLLKTTQHPLADIAIQCGFSSQPHFTLQFKAFFSITPAKYRQQQR</sequence>
<evidence type="ECO:0000256" key="3">
    <source>
        <dbReference type="ARBA" id="ARBA00023163"/>
    </source>
</evidence>
<organism evidence="5 6">
    <name type="scientific">Photobacterium frigidiphilum</name>
    <dbReference type="NCBI Taxonomy" id="264736"/>
    <lineage>
        <taxon>Bacteria</taxon>
        <taxon>Pseudomonadati</taxon>
        <taxon>Pseudomonadota</taxon>
        <taxon>Gammaproteobacteria</taxon>
        <taxon>Vibrionales</taxon>
        <taxon>Vibrionaceae</taxon>
        <taxon>Photobacterium</taxon>
    </lineage>
</organism>
<dbReference type="InterPro" id="IPR009057">
    <property type="entry name" value="Homeodomain-like_sf"/>
</dbReference>
<dbReference type="EMBL" id="PYMJ01000036">
    <property type="protein sequence ID" value="PSU45093.1"/>
    <property type="molecule type" value="Genomic_DNA"/>
</dbReference>
<protein>
    <submittedName>
        <fullName evidence="5">AraC family transcriptional regulator</fullName>
    </submittedName>
</protein>
<gene>
    <name evidence="5" type="ORF">C9J12_24325</name>
</gene>
<dbReference type="GO" id="GO:0043565">
    <property type="term" value="F:sequence-specific DNA binding"/>
    <property type="evidence" value="ECO:0007669"/>
    <property type="project" value="InterPro"/>
</dbReference>
<dbReference type="SUPFAM" id="SSF46689">
    <property type="entry name" value="Homeodomain-like"/>
    <property type="match status" value="2"/>
</dbReference>
<dbReference type="Gene3D" id="1.10.10.60">
    <property type="entry name" value="Homeodomain-like"/>
    <property type="match status" value="2"/>
</dbReference>